<evidence type="ECO:0000256" key="6">
    <source>
        <dbReference type="ARBA" id="ARBA00023014"/>
    </source>
</evidence>
<feature type="binding site" evidence="8">
    <location>
        <position position="83"/>
    </location>
    <ligand>
        <name>substrate</name>
    </ligand>
</feature>
<dbReference type="GO" id="GO:0051539">
    <property type="term" value="F:4 iron, 4 sulfur cluster binding"/>
    <property type="evidence" value="ECO:0007669"/>
    <property type="project" value="UniProtKB-UniRule"/>
</dbReference>
<comment type="cofactor">
    <cofactor evidence="8">
        <name>Mg(2+)</name>
        <dbReference type="ChEBI" id="CHEBI:18420"/>
    </cofactor>
</comment>
<dbReference type="EMBL" id="FQYI01000008">
    <property type="protein sequence ID" value="SHJ05505.1"/>
    <property type="molecule type" value="Genomic_DNA"/>
</dbReference>
<dbReference type="STRING" id="1118202.SAMN05443429_10875"/>
<comment type="cofactor">
    <cofactor evidence="8">
        <name>[4Fe-4S] cluster</name>
        <dbReference type="ChEBI" id="CHEBI:49883"/>
    </cofactor>
    <text evidence="8">Binds 1 [4Fe-4S] cluster. The cluster is coordinated with 3 cysteines and an exchangeable S-adenosyl-L-methionine.</text>
</comment>
<accession>A0A1M6G6C2</accession>
<comment type="similarity">
    <text evidence="8">Belongs to the radical SAM superfamily. 7-carboxy-7-deazaguanine synthase family.</text>
</comment>
<dbReference type="GO" id="GO:0016840">
    <property type="term" value="F:carbon-nitrogen lyase activity"/>
    <property type="evidence" value="ECO:0007669"/>
    <property type="project" value="UniProtKB-UniRule"/>
</dbReference>
<organism evidence="10 11">
    <name type="scientific">Cruoricaptor ignavus</name>
    <dbReference type="NCBI Taxonomy" id="1118202"/>
    <lineage>
        <taxon>Bacteria</taxon>
        <taxon>Pseudomonadati</taxon>
        <taxon>Bacteroidota</taxon>
        <taxon>Flavobacteriia</taxon>
        <taxon>Flavobacteriales</taxon>
        <taxon>Weeksellaceae</taxon>
        <taxon>Cruoricaptor</taxon>
    </lineage>
</organism>
<keyword evidence="7 8" id="KW-0456">Lyase</keyword>
<keyword evidence="2 8" id="KW-0949">S-adenosyl-L-methionine</keyword>
<keyword evidence="6 8" id="KW-0411">Iron-sulfur</keyword>
<feature type="binding site" evidence="8">
    <location>
        <position position="44"/>
    </location>
    <ligand>
        <name>[4Fe-4S] cluster</name>
        <dbReference type="ChEBI" id="CHEBI:49883"/>
        <note>4Fe-4S-S-AdoMet</note>
    </ligand>
</feature>
<comment type="catalytic activity">
    <reaction evidence="8">
        <text>6-carboxy-5,6,7,8-tetrahydropterin + H(+) = 7-carboxy-7-carbaguanine + NH4(+)</text>
        <dbReference type="Rhea" id="RHEA:27974"/>
        <dbReference type="ChEBI" id="CHEBI:15378"/>
        <dbReference type="ChEBI" id="CHEBI:28938"/>
        <dbReference type="ChEBI" id="CHEBI:61032"/>
        <dbReference type="ChEBI" id="CHEBI:61036"/>
        <dbReference type="EC" id="4.3.99.3"/>
    </reaction>
</comment>
<feature type="binding site" evidence="8">
    <location>
        <position position="85"/>
    </location>
    <ligand>
        <name>S-adenosyl-L-methionine</name>
        <dbReference type="ChEBI" id="CHEBI:59789"/>
    </ligand>
</feature>
<keyword evidence="11" id="KW-1185">Reference proteome</keyword>
<evidence type="ECO:0000256" key="7">
    <source>
        <dbReference type="ARBA" id="ARBA00023239"/>
    </source>
</evidence>
<name>A0A1M6G6C2_9FLAO</name>
<evidence type="ECO:0000256" key="1">
    <source>
        <dbReference type="ARBA" id="ARBA00022485"/>
    </source>
</evidence>
<dbReference type="GO" id="GO:0000287">
    <property type="term" value="F:magnesium ion binding"/>
    <property type="evidence" value="ECO:0007669"/>
    <property type="project" value="UniProtKB-UniRule"/>
</dbReference>
<feature type="binding site" evidence="8">
    <location>
        <begin position="126"/>
        <end position="128"/>
    </location>
    <ligand>
        <name>S-adenosyl-L-methionine</name>
        <dbReference type="ChEBI" id="CHEBI:59789"/>
    </ligand>
</feature>
<comment type="caution">
    <text evidence="8">Lacks conserved residue(s) required for the propagation of feature annotation.</text>
</comment>
<feature type="binding site" evidence="8">
    <location>
        <position position="34"/>
    </location>
    <ligand>
        <name>substrate</name>
    </ligand>
</feature>
<sequence length="207" mass="23368">MFSDLPNQKLSISEVFYSLQGEGARAGTPTIFVRLQGCKAKHACASMGVKCDTEFESGSQWSVKTLLEKIHTIAPNCKEITWTGGEPTDQLDEEIIYYFKEQGFFQAIETSGLNPVPKGIDFICVSPKVAEHIVKKNFPNGVDELRYVRHSGQEIPQPSIEAKNYWISPHSDGFEINSENLKHCISLSLKNPKWKLSIQQHKIWNIL</sequence>
<evidence type="ECO:0000256" key="2">
    <source>
        <dbReference type="ARBA" id="ARBA00022691"/>
    </source>
</evidence>
<dbReference type="InterPro" id="IPR024924">
    <property type="entry name" value="7-CO-7-deazaguanine_synth-like"/>
</dbReference>
<evidence type="ECO:0000256" key="3">
    <source>
        <dbReference type="ARBA" id="ARBA00022723"/>
    </source>
</evidence>
<keyword evidence="4 8" id="KW-0460">Magnesium</keyword>
<evidence type="ECO:0000256" key="4">
    <source>
        <dbReference type="ARBA" id="ARBA00022842"/>
    </source>
</evidence>
<evidence type="ECO:0000259" key="9">
    <source>
        <dbReference type="PROSITE" id="PS51918"/>
    </source>
</evidence>
<evidence type="ECO:0000313" key="10">
    <source>
        <dbReference type="EMBL" id="SHJ05505.1"/>
    </source>
</evidence>
<evidence type="ECO:0000256" key="8">
    <source>
        <dbReference type="HAMAP-Rule" id="MF_00917"/>
    </source>
</evidence>
<feature type="binding site" evidence="8">
    <location>
        <position position="53"/>
    </location>
    <ligand>
        <name>Mg(2+)</name>
        <dbReference type="ChEBI" id="CHEBI:18420"/>
    </ligand>
</feature>
<keyword evidence="8" id="KW-0671">Queuosine biosynthesis</keyword>
<dbReference type="AlphaFoldDB" id="A0A1M6G6C2"/>
<feature type="binding site" evidence="8">
    <location>
        <position position="38"/>
    </location>
    <ligand>
        <name>[4Fe-4S] cluster</name>
        <dbReference type="ChEBI" id="CHEBI:49883"/>
        <note>4Fe-4S-S-AdoMet</note>
    </ligand>
</feature>
<dbReference type="InterPro" id="IPR013785">
    <property type="entry name" value="Aldolase_TIM"/>
</dbReference>
<dbReference type="RefSeq" id="WP_073180225.1">
    <property type="nucleotide sequence ID" value="NZ_FQYI01000008.1"/>
</dbReference>
<dbReference type="GO" id="GO:1904047">
    <property type="term" value="F:S-adenosyl-L-methionine binding"/>
    <property type="evidence" value="ECO:0007669"/>
    <property type="project" value="UniProtKB-UniRule"/>
</dbReference>
<dbReference type="UniPathway" id="UPA00391"/>
<keyword evidence="3 8" id="KW-0479">Metal-binding</keyword>
<dbReference type="HAMAP" id="MF_00917">
    <property type="entry name" value="QueE"/>
    <property type="match status" value="1"/>
</dbReference>
<dbReference type="PANTHER" id="PTHR42836">
    <property type="entry name" value="7-CARBOXY-7-DEAZAGUANINE SYNTHASE"/>
    <property type="match status" value="1"/>
</dbReference>
<comment type="function">
    <text evidence="8">Catalyzes the complex heterocyclic radical-mediated conversion of 6-carboxy-5,6,7,8-tetrahydropterin (CPH4) to 7-carboxy-7-deazaguanine (CDG), a step common to the biosynthetic pathways of all 7-deazapurine-containing compounds.</text>
</comment>
<keyword evidence="5 8" id="KW-0408">Iron</keyword>
<gene>
    <name evidence="8" type="primary">queE</name>
    <name evidence="10" type="ORF">SAMN05443429_10875</name>
</gene>
<protein>
    <recommendedName>
        <fullName evidence="8">7-carboxy-7-deazaguanine synthase</fullName>
        <shortName evidence="8">CDG synthase</shortName>
        <ecNumber evidence="8">4.3.99.3</ecNumber>
    </recommendedName>
    <alternativeName>
        <fullName evidence="8">Queuosine biosynthesis protein QueE</fullName>
    </alternativeName>
</protein>
<comment type="pathway">
    <text evidence="8">Purine metabolism; 7-cyano-7-deazaguanine biosynthesis.</text>
</comment>
<feature type="binding site" evidence="8">
    <location>
        <begin position="19"/>
        <end position="21"/>
    </location>
    <ligand>
        <name>substrate</name>
    </ligand>
</feature>
<dbReference type="PROSITE" id="PS51918">
    <property type="entry name" value="RADICAL_SAM"/>
    <property type="match status" value="1"/>
</dbReference>
<proteinExistence type="inferred from homology"/>
<dbReference type="PANTHER" id="PTHR42836:SF1">
    <property type="entry name" value="7-CARBOXY-7-DEAZAGUANINE SYNTHASE"/>
    <property type="match status" value="1"/>
</dbReference>
<dbReference type="GO" id="GO:0008616">
    <property type="term" value="P:tRNA queuosine(34) biosynthetic process"/>
    <property type="evidence" value="ECO:0007669"/>
    <property type="project" value="UniProtKB-UniRule"/>
</dbReference>
<dbReference type="Gene3D" id="3.20.20.70">
    <property type="entry name" value="Aldolase class I"/>
    <property type="match status" value="1"/>
</dbReference>
<feature type="binding site" evidence="8">
    <location>
        <position position="51"/>
    </location>
    <ligand>
        <name>[4Fe-4S] cluster</name>
        <dbReference type="ChEBI" id="CHEBI:49883"/>
        <note>4Fe-4S-S-AdoMet</note>
    </ligand>
</feature>
<evidence type="ECO:0000313" key="11">
    <source>
        <dbReference type="Proteomes" id="UP000184335"/>
    </source>
</evidence>
<dbReference type="Proteomes" id="UP000184335">
    <property type="component" value="Unassembled WGS sequence"/>
</dbReference>
<feature type="domain" description="Radical SAM core" evidence="9">
    <location>
        <begin position="25"/>
        <end position="207"/>
    </location>
</feature>
<dbReference type="OrthoDB" id="9792276at2"/>
<evidence type="ECO:0000256" key="5">
    <source>
        <dbReference type="ARBA" id="ARBA00023004"/>
    </source>
</evidence>
<dbReference type="EC" id="4.3.99.3" evidence="8"/>
<comment type="cofactor">
    <cofactor evidence="8">
        <name>S-adenosyl-L-methionine</name>
        <dbReference type="ChEBI" id="CHEBI:59789"/>
    </cofactor>
    <text evidence="8">Binds 1 S-adenosyl-L-methionine per subunit.</text>
</comment>
<dbReference type="InterPro" id="IPR007197">
    <property type="entry name" value="rSAM"/>
</dbReference>
<keyword evidence="1 8" id="KW-0004">4Fe-4S</keyword>
<comment type="subunit">
    <text evidence="8">Homodimer.</text>
</comment>
<reference evidence="10 11" key="1">
    <citation type="submission" date="2016-11" db="EMBL/GenBank/DDBJ databases">
        <authorList>
            <person name="Jaros S."/>
            <person name="Januszkiewicz K."/>
            <person name="Wedrychowicz H."/>
        </authorList>
    </citation>
    <scope>NUCLEOTIDE SEQUENCE [LARGE SCALE GENOMIC DNA]</scope>
    <source>
        <strain evidence="10 11">DSM 25479</strain>
    </source>
</reference>